<sequence length="115" mass="12871">MTALMNKTTNTTLIPHLGVADNFFTRGKGLLGRSTLSAEEALWIHRCNSIHTYFMKFPIDCVFVDRDLKVKKIYRNVGPWRFIFPVWGASSVIEMSAGTAADLKINVGDQLHVGT</sequence>
<evidence type="ECO:0000313" key="1">
    <source>
        <dbReference type="EMBL" id="KYG67109.1"/>
    </source>
</evidence>
<evidence type="ECO:0000313" key="2">
    <source>
        <dbReference type="Proteomes" id="UP000075320"/>
    </source>
</evidence>
<gene>
    <name evidence="1" type="ORF">AZI86_08850</name>
</gene>
<dbReference type="PANTHER" id="PTHR37953">
    <property type="entry name" value="UPF0127 PROTEIN MJ1496"/>
    <property type="match status" value="1"/>
</dbReference>
<keyword evidence="2" id="KW-1185">Reference proteome</keyword>
<dbReference type="InterPro" id="IPR038695">
    <property type="entry name" value="Saro_0823-like_sf"/>
</dbReference>
<name>A0A150WS65_BDEBC</name>
<dbReference type="EMBL" id="LUKE01000001">
    <property type="protein sequence ID" value="KYG67109.1"/>
    <property type="molecule type" value="Genomic_DNA"/>
</dbReference>
<comment type="caution">
    <text evidence="1">The sequence shown here is derived from an EMBL/GenBank/DDBJ whole genome shotgun (WGS) entry which is preliminary data.</text>
</comment>
<reference evidence="1 2" key="1">
    <citation type="submission" date="2016-03" db="EMBL/GenBank/DDBJ databases">
        <authorList>
            <person name="Ploux O."/>
        </authorList>
    </citation>
    <scope>NUCLEOTIDE SEQUENCE [LARGE SCALE GENOMIC DNA]</scope>
    <source>
        <strain evidence="1 2">R0</strain>
    </source>
</reference>
<proteinExistence type="predicted"/>
<organism evidence="1 2">
    <name type="scientific">Bdellovibrio bacteriovorus</name>
    <dbReference type="NCBI Taxonomy" id="959"/>
    <lineage>
        <taxon>Bacteria</taxon>
        <taxon>Pseudomonadati</taxon>
        <taxon>Bdellovibrionota</taxon>
        <taxon>Bdellovibrionia</taxon>
        <taxon>Bdellovibrionales</taxon>
        <taxon>Pseudobdellovibrionaceae</taxon>
        <taxon>Bdellovibrio</taxon>
    </lineage>
</organism>
<dbReference type="AlphaFoldDB" id="A0A150WS65"/>
<dbReference type="PANTHER" id="PTHR37953:SF1">
    <property type="entry name" value="UPF0127 PROTEIN MJ1496"/>
    <property type="match status" value="1"/>
</dbReference>
<evidence type="ECO:0008006" key="3">
    <source>
        <dbReference type="Google" id="ProtNLM"/>
    </source>
</evidence>
<protein>
    <recommendedName>
        <fullName evidence="3">DUF192 domain-containing protein</fullName>
    </recommendedName>
</protein>
<dbReference type="Proteomes" id="UP000075320">
    <property type="component" value="Unassembled WGS sequence"/>
</dbReference>
<dbReference type="Pfam" id="PF02643">
    <property type="entry name" value="DUF192"/>
    <property type="match status" value="1"/>
</dbReference>
<dbReference type="InterPro" id="IPR003795">
    <property type="entry name" value="DUF192"/>
</dbReference>
<dbReference type="Gene3D" id="2.60.120.1140">
    <property type="entry name" value="Protein of unknown function DUF192"/>
    <property type="match status" value="1"/>
</dbReference>
<accession>A0A150WS65</accession>